<proteinExistence type="predicted"/>
<comment type="caution">
    <text evidence="2">The sequence shown here is derived from an EMBL/GenBank/DDBJ whole genome shotgun (WGS) entry which is preliminary data.</text>
</comment>
<gene>
    <name evidence="2" type="ORF">Mam01_23240</name>
</gene>
<organism evidence="2 3">
    <name type="scientific">Microbispora amethystogenes</name>
    <dbReference type="NCBI Taxonomy" id="1427754"/>
    <lineage>
        <taxon>Bacteria</taxon>
        <taxon>Bacillati</taxon>
        <taxon>Actinomycetota</taxon>
        <taxon>Actinomycetes</taxon>
        <taxon>Streptosporangiales</taxon>
        <taxon>Streptosporangiaceae</taxon>
        <taxon>Microbispora</taxon>
    </lineage>
</organism>
<evidence type="ECO:0000313" key="3">
    <source>
        <dbReference type="Proteomes" id="UP000651728"/>
    </source>
</evidence>
<accession>A0ABQ4FBJ6</accession>
<protein>
    <submittedName>
        <fullName evidence="2">Uncharacterized protein</fullName>
    </submittedName>
</protein>
<evidence type="ECO:0000313" key="2">
    <source>
        <dbReference type="EMBL" id="GIH32160.1"/>
    </source>
</evidence>
<dbReference type="Proteomes" id="UP000651728">
    <property type="component" value="Unassembled WGS sequence"/>
</dbReference>
<sequence>MPDPLPDDIVLIDSRTPALASGDYRLTVDQTISLDGSPASLTKTFTVAGERLALPPSGVRAVYPPDGATGDYTQTLPHVVLSEPTLPWQRQPGAGTTGPWLLVLLFAGDERPEPHVVQAGTLGLTLEGAEKSADPVTVIDVPGSLLTSLLPAAADLPYLAHLRSGDGSDAAVVIGNRLPPAGQPCVAHLVSVEGRLRNGTLVPGPADQPVRLVSLASWRFTVLDADHSFAARVRDLAAGSGPFRLPATGDPAADAFLSRGLVPVRHRLRGGGATVSWYRGPFACGPAGGGPLAADPRPVVRSADGLLRYFKAEGMLDIGYAAAWQLGRLLALRDDGVATALHTWKRRRDRPAGAGGNYPLDVPAAVAPPPAVVGWLADLATLMRVPFTYLIPDERLLPPESIRFVDVDAEWIRCLVDGAYSIGRITRADAERDAASEPPVGTPRLTGALIRSSVVSGYPGLLIDGYDAGGAALRVARRETVSPNILLVLFEGVLARLDLHQRPEDQHFAVQPAGPGRLTRSLRGPDGEALGTGDPVPLGASGTVPVARLAAGMARVLNVPSGFGAAAFARQMLETGERVTFLTP</sequence>
<reference evidence="2 3" key="1">
    <citation type="submission" date="2021-01" db="EMBL/GenBank/DDBJ databases">
        <title>Whole genome shotgun sequence of Microbispora amethystogenes NBRC 101907.</title>
        <authorList>
            <person name="Komaki H."/>
            <person name="Tamura T."/>
        </authorList>
    </citation>
    <scope>NUCLEOTIDE SEQUENCE [LARGE SCALE GENOMIC DNA]</scope>
    <source>
        <strain evidence="2 3">NBRC 101907</strain>
    </source>
</reference>
<dbReference type="RefSeq" id="WP_204285357.1">
    <property type="nucleotide sequence ID" value="NZ_BAABEJ010000009.1"/>
</dbReference>
<name>A0ABQ4FBJ6_9ACTN</name>
<keyword evidence="3" id="KW-1185">Reference proteome</keyword>
<evidence type="ECO:0000256" key="1">
    <source>
        <dbReference type="SAM" id="MobiDB-lite"/>
    </source>
</evidence>
<dbReference type="EMBL" id="BOOB01000015">
    <property type="protein sequence ID" value="GIH32160.1"/>
    <property type="molecule type" value="Genomic_DNA"/>
</dbReference>
<feature type="region of interest" description="Disordered" evidence="1">
    <location>
        <begin position="509"/>
        <end position="536"/>
    </location>
</feature>